<dbReference type="AlphaFoldDB" id="A0A1I5ZKA1"/>
<dbReference type="EMBL" id="FOXS01000004">
    <property type="protein sequence ID" value="SFQ56914.1"/>
    <property type="molecule type" value="Genomic_DNA"/>
</dbReference>
<evidence type="ECO:0000313" key="4">
    <source>
        <dbReference type="Proteomes" id="UP000199029"/>
    </source>
</evidence>
<protein>
    <recommendedName>
        <fullName evidence="5">CcmD family protein</fullName>
    </recommendedName>
</protein>
<evidence type="ECO:0000256" key="1">
    <source>
        <dbReference type="SAM" id="Phobius"/>
    </source>
</evidence>
<dbReference type="Proteomes" id="UP000199029">
    <property type="component" value="Unassembled WGS sequence"/>
</dbReference>
<name>A0A1I5ZKA1_HYMAR</name>
<evidence type="ECO:0000256" key="2">
    <source>
        <dbReference type="SAM" id="SignalP"/>
    </source>
</evidence>
<feature type="transmembrane region" description="Helical" evidence="1">
    <location>
        <begin position="44"/>
        <end position="65"/>
    </location>
</feature>
<keyword evidence="1" id="KW-0472">Membrane</keyword>
<proteinExistence type="predicted"/>
<dbReference type="RefSeq" id="WP_092675033.1">
    <property type="nucleotide sequence ID" value="NZ_FOXS01000004.1"/>
</dbReference>
<keyword evidence="4" id="KW-1185">Reference proteome</keyword>
<feature type="chain" id="PRO_5011442215" description="CcmD family protein" evidence="2">
    <location>
        <begin position="29"/>
        <end position="80"/>
    </location>
</feature>
<keyword evidence="1" id="KW-0812">Transmembrane</keyword>
<sequence length="80" mass="8640">MKTSSFQRLAGFFLLLLPLLFSATGAFAQSGADPEMADALRANGKIYVVVAVVGLIVAGLILYLITLDRKVSKLEQQIKK</sequence>
<keyword evidence="1" id="KW-1133">Transmembrane helix</keyword>
<feature type="signal peptide" evidence="2">
    <location>
        <begin position="1"/>
        <end position="28"/>
    </location>
</feature>
<organism evidence="3 4">
    <name type="scientific">Hymenobacter arizonensis</name>
    <name type="common">Siccationidurans arizonensis</name>
    <dbReference type="NCBI Taxonomy" id="1227077"/>
    <lineage>
        <taxon>Bacteria</taxon>
        <taxon>Pseudomonadati</taxon>
        <taxon>Bacteroidota</taxon>
        <taxon>Cytophagia</taxon>
        <taxon>Cytophagales</taxon>
        <taxon>Hymenobacteraceae</taxon>
        <taxon>Hymenobacter</taxon>
    </lineage>
</organism>
<keyword evidence="2" id="KW-0732">Signal</keyword>
<accession>A0A1I5ZKA1</accession>
<gene>
    <name evidence="3" type="ORF">SAMN04515668_2986</name>
</gene>
<evidence type="ECO:0008006" key="5">
    <source>
        <dbReference type="Google" id="ProtNLM"/>
    </source>
</evidence>
<dbReference type="STRING" id="1227077.SAMN04515668_2986"/>
<dbReference type="Pfam" id="PF20077">
    <property type="entry name" value="CcmD_alt"/>
    <property type="match status" value="1"/>
</dbReference>
<evidence type="ECO:0000313" key="3">
    <source>
        <dbReference type="EMBL" id="SFQ56914.1"/>
    </source>
</evidence>
<reference evidence="4" key="1">
    <citation type="submission" date="2016-10" db="EMBL/GenBank/DDBJ databases">
        <authorList>
            <person name="Varghese N."/>
            <person name="Submissions S."/>
        </authorList>
    </citation>
    <scope>NUCLEOTIDE SEQUENCE [LARGE SCALE GENOMIC DNA]</scope>
    <source>
        <strain evidence="4">OR362-8,ATCC BAA-1266,JCM 13504</strain>
    </source>
</reference>